<dbReference type="GO" id="GO:0006310">
    <property type="term" value="P:DNA recombination"/>
    <property type="evidence" value="ECO:0007669"/>
    <property type="project" value="UniProtKB-KW"/>
</dbReference>
<dbReference type="InterPro" id="IPR011010">
    <property type="entry name" value="DNA_brk_join_enz"/>
</dbReference>
<dbReference type="Gene3D" id="1.10.443.10">
    <property type="entry name" value="Intergrase catalytic core"/>
    <property type="match status" value="1"/>
</dbReference>
<name>C6WC74_ACTMD</name>
<keyword evidence="9" id="KW-1185">Reference proteome</keyword>
<dbReference type="SUPFAM" id="SSF56349">
    <property type="entry name" value="DNA breaking-rejoining enzymes"/>
    <property type="match status" value="1"/>
</dbReference>
<proteinExistence type="inferred from homology"/>
<dbReference type="OrthoDB" id="4326943at2"/>
<feature type="domain" description="Tyr recombinase" evidence="6">
    <location>
        <begin position="180"/>
        <end position="393"/>
    </location>
</feature>
<evidence type="ECO:0000256" key="4">
    <source>
        <dbReference type="ARBA" id="ARBA00023172"/>
    </source>
</evidence>
<organism evidence="8 9">
    <name type="scientific">Actinosynnema mirum (strain ATCC 29888 / DSM 43827 / JCM 3225 / NBRC 14064 / NCIMB 13271 / NRRL B-12336 / IMRU 3971 / 101)</name>
    <dbReference type="NCBI Taxonomy" id="446462"/>
    <lineage>
        <taxon>Bacteria</taxon>
        <taxon>Bacillati</taxon>
        <taxon>Actinomycetota</taxon>
        <taxon>Actinomycetes</taxon>
        <taxon>Pseudonocardiales</taxon>
        <taxon>Pseudonocardiaceae</taxon>
        <taxon>Actinosynnema</taxon>
    </lineage>
</organism>
<dbReference type="Gene3D" id="1.10.150.130">
    <property type="match status" value="1"/>
</dbReference>
<evidence type="ECO:0000256" key="2">
    <source>
        <dbReference type="ARBA" id="ARBA00022908"/>
    </source>
</evidence>
<comment type="similarity">
    <text evidence="1">Belongs to the 'phage' integrase family.</text>
</comment>
<dbReference type="InterPro" id="IPR002104">
    <property type="entry name" value="Integrase_catalytic"/>
</dbReference>
<evidence type="ECO:0000259" key="7">
    <source>
        <dbReference type="PROSITE" id="PS51900"/>
    </source>
</evidence>
<dbReference type="RefSeq" id="WP_015804347.1">
    <property type="nucleotide sequence ID" value="NC_013093.1"/>
</dbReference>
<dbReference type="InterPro" id="IPR050808">
    <property type="entry name" value="Phage_Integrase"/>
</dbReference>
<accession>C6WC74</accession>
<dbReference type="STRING" id="446462.Amir_5647"/>
<evidence type="ECO:0000256" key="3">
    <source>
        <dbReference type="ARBA" id="ARBA00023125"/>
    </source>
</evidence>
<dbReference type="InterPro" id="IPR044068">
    <property type="entry name" value="CB"/>
</dbReference>
<dbReference type="PANTHER" id="PTHR30629:SF2">
    <property type="entry name" value="PROPHAGE INTEGRASE INTS-RELATED"/>
    <property type="match status" value="1"/>
</dbReference>
<dbReference type="GO" id="GO:0015074">
    <property type="term" value="P:DNA integration"/>
    <property type="evidence" value="ECO:0007669"/>
    <property type="project" value="UniProtKB-KW"/>
</dbReference>
<sequence length="410" mass="45022">MARPSLEIGTYGDISCKQQANGSWRAHARYRGSDGVTRPLHRFGPTERKAISSLKKALGEALSSSGVSRSAEARVRFAAVAQMWIDRIKRDNVGTTYDRYRGRLDKHILPAMGNLYIQECTPARIKRVLEALRHRGMATATIQGIRTVISGVLQEAVDLEVVHQNSVRHMARLASSRRNRKKASFDSAQLTDFLARVDGDTRARRADMPDFLRVLFGTGARFGEVLAIRWGDLNLGDVPVRLVLADGSQETVPAHSAWINGNLVHVTGQGVVRHEGKTATSVGVLALPDVLWEMLVERRPAVARPETPVFPSATGGWRGPSNVQRTVRLLRDRIGYRDFTLRVGRRTVATALDAAGHTAREVAGQLRHSRPSTTQDVYMSRVTASPALALSLDKLLAPAAPKAMPSARQI</sequence>
<keyword evidence="4" id="KW-0233">DNA recombination</keyword>
<dbReference type="PROSITE" id="PS51898">
    <property type="entry name" value="TYR_RECOMBINASE"/>
    <property type="match status" value="1"/>
</dbReference>
<evidence type="ECO:0000256" key="1">
    <source>
        <dbReference type="ARBA" id="ARBA00008857"/>
    </source>
</evidence>
<dbReference type="GO" id="GO:0003677">
    <property type="term" value="F:DNA binding"/>
    <property type="evidence" value="ECO:0007669"/>
    <property type="project" value="UniProtKB-UniRule"/>
</dbReference>
<dbReference type="KEGG" id="ami:Amir_5647"/>
<keyword evidence="3 5" id="KW-0238">DNA-binding</keyword>
<evidence type="ECO:0000313" key="8">
    <source>
        <dbReference type="EMBL" id="ACU39462.1"/>
    </source>
</evidence>
<keyword evidence="2" id="KW-0229">DNA integration</keyword>
<dbReference type="Pfam" id="PF00589">
    <property type="entry name" value="Phage_integrase"/>
    <property type="match status" value="1"/>
</dbReference>
<dbReference type="PROSITE" id="PS51900">
    <property type="entry name" value="CB"/>
    <property type="match status" value="1"/>
</dbReference>
<dbReference type="EMBL" id="CP001630">
    <property type="protein sequence ID" value="ACU39462.1"/>
    <property type="molecule type" value="Genomic_DNA"/>
</dbReference>
<evidence type="ECO:0000313" key="9">
    <source>
        <dbReference type="Proteomes" id="UP000002213"/>
    </source>
</evidence>
<feature type="domain" description="Core-binding (CB)" evidence="7">
    <location>
        <begin position="75"/>
        <end position="157"/>
    </location>
</feature>
<evidence type="ECO:0000259" key="6">
    <source>
        <dbReference type="PROSITE" id="PS51898"/>
    </source>
</evidence>
<reference evidence="8 9" key="1">
    <citation type="journal article" date="2009" name="Stand. Genomic Sci.">
        <title>Complete genome sequence of Actinosynnema mirum type strain (101).</title>
        <authorList>
            <person name="Land M."/>
            <person name="Lapidus A."/>
            <person name="Mayilraj S."/>
            <person name="Chen F."/>
            <person name="Copeland A."/>
            <person name="Del Rio T.G."/>
            <person name="Nolan M."/>
            <person name="Lucas S."/>
            <person name="Tice H."/>
            <person name="Cheng J.F."/>
            <person name="Chertkov O."/>
            <person name="Bruce D."/>
            <person name="Goodwin L."/>
            <person name="Pitluck S."/>
            <person name="Rohde M."/>
            <person name="Goker M."/>
            <person name="Pati A."/>
            <person name="Ivanova N."/>
            <person name="Mavromatis K."/>
            <person name="Chen A."/>
            <person name="Palaniappan K."/>
            <person name="Hauser L."/>
            <person name="Chang Y.J."/>
            <person name="Jeffries C.C."/>
            <person name="Brettin T."/>
            <person name="Detter J.C."/>
            <person name="Han C."/>
            <person name="Chain P."/>
            <person name="Tindall B.J."/>
            <person name="Bristow J."/>
            <person name="Eisen J.A."/>
            <person name="Markowitz V."/>
            <person name="Hugenholtz P."/>
            <person name="Kyrpides N.C."/>
            <person name="Klenk H.P."/>
        </authorList>
    </citation>
    <scope>NUCLEOTIDE SEQUENCE [LARGE SCALE GENOMIC DNA]</scope>
    <source>
        <strain evidence="9">ATCC 29888 / DSM 43827 / JCM 3225 / NBRC 14064 / NCIMB 13271 / NRRL B-12336 / IMRU 3971 / 101</strain>
    </source>
</reference>
<gene>
    <name evidence="8" type="ordered locus">Amir_5647</name>
</gene>
<dbReference type="InterPro" id="IPR053876">
    <property type="entry name" value="Phage_int_M"/>
</dbReference>
<dbReference type="eggNOG" id="COG0582">
    <property type="taxonomic scope" value="Bacteria"/>
</dbReference>
<protein>
    <submittedName>
        <fullName evidence="8">Integrase family protein</fullName>
    </submittedName>
</protein>
<dbReference type="HOGENOM" id="CLU_027562_17_1_11"/>
<dbReference type="InterPro" id="IPR010998">
    <property type="entry name" value="Integrase_recombinase_N"/>
</dbReference>
<evidence type="ECO:0000256" key="5">
    <source>
        <dbReference type="PROSITE-ProRule" id="PRU01248"/>
    </source>
</evidence>
<dbReference type="InterPro" id="IPR013762">
    <property type="entry name" value="Integrase-like_cat_sf"/>
</dbReference>
<dbReference type="Pfam" id="PF22022">
    <property type="entry name" value="Phage_int_M"/>
    <property type="match status" value="1"/>
</dbReference>
<dbReference type="PANTHER" id="PTHR30629">
    <property type="entry name" value="PROPHAGE INTEGRASE"/>
    <property type="match status" value="1"/>
</dbReference>
<dbReference type="Proteomes" id="UP000002213">
    <property type="component" value="Chromosome"/>
</dbReference>
<dbReference type="AlphaFoldDB" id="C6WC74"/>